<organism evidence="7 8">
    <name type="scientific">Tieghemiomyces parasiticus</name>
    <dbReference type="NCBI Taxonomy" id="78921"/>
    <lineage>
        <taxon>Eukaryota</taxon>
        <taxon>Fungi</taxon>
        <taxon>Fungi incertae sedis</taxon>
        <taxon>Zoopagomycota</taxon>
        <taxon>Kickxellomycotina</taxon>
        <taxon>Dimargaritomycetes</taxon>
        <taxon>Dimargaritales</taxon>
        <taxon>Dimargaritaceae</taxon>
        <taxon>Tieghemiomyces</taxon>
    </lineage>
</organism>
<accession>A0A9W7ZVS3</accession>
<dbReference type="GO" id="GO:0003682">
    <property type="term" value="F:chromatin binding"/>
    <property type="evidence" value="ECO:0007669"/>
    <property type="project" value="TreeGrafter"/>
</dbReference>
<dbReference type="OrthoDB" id="10258882at2759"/>
<keyword evidence="7" id="KW-0648">Protein biosynthesis</keyword>
<reference evidence="7" key="1">
    <citation type="submission" date="2022-07" db="EMBL/GenBank/DDBJ databases">
        <title>Phylogenomic reconstructions and comparative analyses of Kickxellomycotina fungi.</title>
        <authorList>
            <person name="Reynolds N.K."/>
            <person name="Stajich J.E."/>
            <person name="Barry K."/>
            <person name="Grigoriev I.V."/>
            <person name="Crous P."/>
            <person name="Smith M.E."/>
        </authorList>
    </citation>
    <scope>NUCLEOTIDE SEQUENCE</scope>
    <source>
        <strain evidence="7">RSA 861</strain>
    </source>
</reference>
<dbReference type="GO" id="GO:0003688">
    <property type="term" value="F:DNA replication origin binding"/>
    <property type="evidence" value="ECO:0007669"/>
    <property type="project" value="TreeGrafter"/>
</dbReference>
<gene>
    <name evidence="7" type="primary">CDC45_2</name>
    <name evidence="7" type="ORF">IWQ60_007735</name>
</gene>
<dbReference type="EMBL" id="JANBPT010000535">
    <property type="protein sequence ID" value="KAJ1917594.1"/>
    <property type="molecule type" value="Genomic_DNA"/>
</dbReference>
<dbReference type="GO" id="GO:0006270">
    <property type="term" value="P:DNA replication initiation"/>
    <property type="evidence" value="ECO:0007669"/>
    <property type="project" value="InterPro"/>
</dbReference>
<evidence type="ECO:0000313" key="8">
    <source>
        <dbReference type="Proteomes" id="UP001150569"/>
    </source>
</evidence>
<dbReference type="PANTHER" id="PTHR10507">
    <property type="entry name" value="CDC45-RELATED PROTEIN"/>
    <property type="match status" value="1"/>
</dbReference>
<evidence type="ECO:0000256" key="5">
    <source>
        <dbReference type="ARBA" id="ARBA00023306"/>
    </source>
</evidence>
<keyword evidence="3" id="KW-0235">DNA replication</keyword>
<dbReference type="Proteomes" id="UP001150569">
    <property type="component" value="Unassembled WGS sequence"/>
</dbReference>
<dbReference type="Pfam" id="PF02724">
    <property type="entry name" value="CDC45"/>
    <property type="match status" value="1"/>
</dbReference>
<sequence>GSTTAATNTTTAGVGAANDWQAIVPWRDPVPAATTTGTTTDTAAPAASIDPTASSTAWLKGFYTAYDALTDLELMHSGIRLAQRFQKAIVQQGMAIIERRSIKTLRTFRLAVITDNQPLFHHPLTLTQLAMFLTDALRTTQKRTAAALPFVIAAFNPVANAYTVVGLAGDPKAPSNRQGRAGRSEGDEEIDQRNPFSQAFRQTADRTGARTKHDSFEGSVVEIAGPDLATFIEYLHLYL</sequence>
<evidence type="ECO:0000256" key="1">
    <source>
        <dbReference type="ARBA" id="ARBA00004123"/>
    </source>
</evidence>
<feature type="non-terminal residue" evidence="7">
    <location>
        <position position="239"/>
    </location>
</feature>
<name>A0A9W7ZVS3_9FUNG</name>
<evidence type="ECO:0000256" key="4">
    <source>
        <dbReference type="ARBA" id="ARBA00023242"/>
    </source>
</evidence>
<dbReference type="GO" id="GO:0031261">
    <property type="term" value="C:DNA replication preinitiation complex"/>
    <property type="evidence" value="ECO:0007669"/>
    <property type="project" value="TreeGrafter"/>
</dbReference>
<keyword evidence="7" id="KW-0396">Initiation factor</keyword>
<comment type="caution">
    <text evidence="7">The sequence shown here is derived from an EMBL/GenBank/DDBJ whole genome shotgun (WGS) entry which is preliminary data.</text>
</comment>
<comment type="subcellular location">
    <subcellularLocation>
        <location evidence="1">Nucleus</location>
    </subcellularLocation>
</comment>
<evidence type="ECO:0000256" key="6">
    <source>
        <dbReference type="SAM" id="MobiDB-lite"/>
    </source>
</evidence>
<dbReference type="AlphaFoldDB" id="A0A9W7ZVS3"/>
<keyword evidence="4" id="KW-0539">Nucleus</keyword>
<dbReference type="PANTHER" id="PTHR10507:SF0">
    <property type="entry name" value="CELL DIVISION CONTROL PROTEIN 45 HOMOLOG"/>
    <property type="match status" value="1"/>
</dbReference>
<keyword evidence="8" id="KW-1185">Reference proteome</keyword>
<comment type="similarity">
    <text evidence="2">Belongs to the CDC45 family.</text>
</comment>
<keyword evidence="5" id="KW-0131">Cell cycle</keyword>
<feature type="region of interest" description="Disordered" evidence="6">
    <location>
        <begin position="170"/>
        <end position="212"/>
    </location>
</feature>
<protein>
    <submittedName>
        <fullName evidence="7">DNA replication initiation factor cdc45</fullName>
    </submittedName>
</protein>
<proteinExistence type="inferred from homology"/>
<dbReference type="GO" id="GO:0000727">
    <property type="term" value="P:double-strand break repair via break-induced replication"/>
    <property type="evidence" value="ECO:0007669"/>
    <property type="project" value="TreeGrafter"/>
</dbReference>
<evidence type="ECO:0000256" key="2">
    <source>
        <dbReference type="ARBA" id="ARBA00010727"/>
    </source>
</evidence>
<evidence type="ECO:0000256" key="3">
    <source>
        <dbReference type="ARBA" id="ARBA00022705"/>
    </source>
</evidence>
<dbReference type="GO" id="GO:0003743">
    <property type="term" value="F:translation initiation factor activity"/>
    <property type="evidence" value="ECO:0007669"/>
    <property type="project" value="UniProtKB-KW"/>
</dbReference>
<evidence type="ECO:0000313" key="7">
    <source>
        <dbReference type="EMBL" id="KAJ1917594.1"/>
    </source>
</evidence>
<dbReference type="GO" id="GO:0003697">
    <property type="term" value="F:single-stranded DNA binding"/>
    <property type="evidence" value="ECO:0007669"/>
    <property type="project" value="TreeGrafter"/>
</dbReference>
<dbReference type="GO" id="GO:1902977">
    <property type="term" value="P:mitotic DNA replication preinitiation complex assembly"/>
    <property type="evidence" value="ECO:0007669"/>
    <property type="project" value="TreeGrafter"/>
</dbReference>
<dbReference type="InterPro" id="IPR003874">
    <property type="entry name" value="CDC45"/>
</dbReference>
<feature type="compositionally biased region" description="Basic and acidic residues" evidence="6">
    <location>
        <begin position="203"/>
        <end position="212"/>
    </location>
</feature>